<keyword evidence="1" id="KW-1133">Transmembrane helix</keyword>
<accession>A0ABT3X538</accession>
<evidence type="ECO:0000313" key="3">
    <source>
        <dbReference type="Proteomes" id="UP001208017"/>
    </source>
</evidence>
<reference evidence="2 3" key="1">
    <citation type="submission" date="2022-11" db="EMBL/GenBank/DDBJ databases">
        <title>Study of microbial diversity in lake waters.</title>
        <authorList>
            <person name="Zhang J."/>
        </authorList>
    </citation>
    <scope>NUCLEOTIDE SEQUENCE [LARGE SCALE GENOMIC DNA]</scope>
    <source>
        <strain evidence="2 3">DT12</strain>
    </source>
</reference>
<comment type="caution">
    <text evidence="2">The sequence shown here is derived from an EMBL/GenBank/DDBJ whole genome shotgun (WGS) entry which is preliminary data.</text>
</comment>
<feature type="transmembrane region" description="Helical" evidence="1">
    <location>
        <begin position="7"/>
        <end position="24"/>
    </location>
</feature>
<proteinExistence type="predicted"/>
<gene>
    <name evidence="2" type="ORF">OS242_16375</name>
</gene>
<dbReference type="EMBL" id="JAPMLT010000011">
    <property type="protein sequence ID" value="MCX7571526.1"/>
    <property type="molecule type" value="Genomic_DNA"/>
</dbReference>
<keyword evidence="1" id="KW-0472">Membrane</keyword>
<sequence length="205" mass="23954">MKRSKPLVLGILAAVLVVGLLWYTDERREDQHREEYDHHVLKAFSEIDMAEHEVQTVLENWEKKSPRDISSSLLAISTALALAENDLRSLEGYLRYHDDAKRGGSTSFLSNLFLYYKQAVDARLRETWPYTNDSNPVNMNSEFWFTLNKDMQTIQGDLELLGDTDRSVFEDASMLELHNDWLDQASRLKFQEVRTRYEEMEGRTN</sequence>
<evidence type="ECO:0000256" key="1">
    <source>
        <dbReference type="SAM" id="Phobius"/>
    </source>
</evidence>
<evidence type="ECO:0000313" key="2">
    <source>
        <dbReference type="EMBL" id="MCX7571526.1"/>
    </source>
</evidence>
<name>A0ABT3X538_9BACL</name>
<dbReference type="RefSeq" id="WP_267152774.1">
    <property type="nucleotide sequence ID" value="NZ_JAPMLT010000011.1"/>
</dbReference>
<organism evidence="2 3">
    <name type="scientific">Tumebacillus lacus</name>
    <dbReference type="NCBI Taxonomy" id="2995335"/>
    <lineage>
        <taxon>Bacteria</taxon>
        <taxon>Bacillati</taxon>
        <taxon>Bacillota</taxon>
        <taxon>Bacilli</taxon>
        <taxon>Bacillales</taxon>
        <taxon>Alicyclobacillaceae</taxon>
        <taxon>Tumebacillus</taxon>
    </lineage>
</organism>
<dbReference type="Proteomes" id="UP001208017">
    <property type="component" value="Unassembled WGS sequence"/>
</dbReference>
<keyword evidence="3" id="KW-1185">Reference proteome</keyword>
<protein>
    <submittedName>
        <fullName evidence="2">Uncharacterized protein</fullName>
    </submittedName>
</protein>
<keyword evidence="1" id="KW-0812">Transmembrane</keyword>